<evidence type="ECO:0000313" key="1">
    <source>
        <dbReference type="EMBL" id="NDY42541.1"/>
    </source>
</evidence>
<name>A0A6N9TMM5_DISTH</name>
<comment type="caution">
    <text evidence="1">The sequence shown here is derived from an EMBL/GenBank/DDBJ whole genome shotgun (WGS) entry which is preliminary data.</text>
</comment>
<dbReference type="RefSeq" id="WP_163298679.1">
    <property type="nucleotide sequence ID" value="NZ_JAAGRR010000064.1"/>
</dbReference>
<dbReference type="SUPFAM" id="SSF53756">
    <property type="entry name" value="UDP-Glycosyltransferase/glycogen phosphorylase"/>
    <property type="match status" value="1"/>
</dbReference>
<dbReference type="GO" id="GO:0016740">
    <property type="term" value="F:transferase activity"/>
    <property type="evidence" value="ECO:0007669"/>
    <property type="project" value="UniProtKB-KW"/>
</dbReference>
<organism evidence="1 2">
    <name type="scientific">Dissulfurirhabdus thermomarina</name>
    <dbReference type="NCBI Taxonomy" id="1765737"/>
    <lineage>
        <taxon>Bacteria</taxon>
        <taxon>Deltaproteobacteria</taxon>
        <taxon>Dissulfurirhabdaceae</taxon>
        <taxon>Dissulfurirhabdus</taxon>
    </lineage>
</organism>
<gene>
    <name evidence="1" type="ORF">G3N55_06760</name>
</gene>
<protein>
    <submittedName>
        <fullName evidence="1">Glycosyltransferase</fullName>
    </submittedName>
</protein>
<dbReference type="AlphaFoldDB" id="A0A6N9TMM5"/>
<dbReference type="CDD" id="cd03801">
    <property type="entry name" value="GT4_PimA-like"/>
    <property type="match status" value="1"/>
</dbReference>
<reference evidence="1 2" key="1">
    <citation type="submission" date="2020-02" db="EMBL/GenBank/DDBJ databases">
        <title>Comparative genomics of sulfur disproportionating microorganisms.</title>
        <authorList>
            <person name="Ward L.M."/>
            <person name="Bertran E."/>
            <person name="Johnston D.T."/>
        </authorList>
    </citation>
    <scope>NUCLEOTIDE SEQUENCE [LARGE SCALE GENOMIC DNA]</scope>
    <source>
        <strain evidence="1 2">DSM 100025</strain>
    </source>
</reference>
<keyword evidence="1" id="KW-0808">Transferase</keyword>
<dbReference type="EMBL" id="JAAGRR010000064">
    <property type="protein sequence ID" value="NDY42541.1"/>
    <property type="molecule type" value="Genomic_DNA"/>
</dbReference>
<dbReference type="Gene3D" id="3.40.50.2000">
    <property type="entry name" value="Glycogen Phosphorylase B"/>
    <property type="match status" value="1"/>
</dbReference>
<accession>A0A6N9TMM5</accession>
<evidence type="ECO:0000313" key="2">
    <source>
        <dbReference type="Proteomes" id="UP000469346"/>
    </source>
</evidence>
<proteinExistence type="predicted"/>
<sequence length="407" mass="47061">MAKRVLFLCRNFPVPAISGGKKVSLSTLQLLSEKYICDVVAFKDDLCAQKISAKDKEILGLANVCHIELARIRRLPSFLFPFYNIFCKSYYFFRDSYIDYIRRIYMLSSRYKYDIVFIDEIFGARVFLNKFLKRIFVEQQGAKILIQSHNIESVLVRRYANNMLKLGKFFLIGELFLIQLWEKKFWGFANKVIFISSNDYNIARKLCPKSSRFQFFFPSRLLHKRHRVSLLRRTNTILHIGTGHWPPNIVGLKYFLRHVLPLVRAKIKNVRFIHIGKGTPHSIKKYGDGDFIQVFDYIDEIDSYYENADVFVAPLLSGSGIKIKILDAMMRGLPVVTTPVGAEGIPDTAGVRVGATPQEFAQHIVSLIINDAERMMCGAMNYTCFDRIMDMYSTEAFYDILEDEYGA</sequence>
<dbReference type="PANTHER" id="PTHR12526">
    <property type="entry name" value="GLYCOSYLTRANSFERASE"/>
    <property type="match status" value="1"/>
</dbReference>
<keyword evidence="2" id="KW-1185">Reference proteome</keyword>
<dbReference type="Proteomes" id="UP000469346">
    <property type="component" value="Unassembled WGS sequence"/>
</dbReference>
<dbReference type="Pfam" id="PF13692">
    <property type="entry name" value="Glyco_trans_1_4"/>
    <property type="match status" value="1"/>
</dbReference>